<dbReference type="SUPFAM" id="SSF89550">
    <property type="entry name" value="PHP domain-like"/>
    <property type="match status" value="1"/>
</dbReference>
<evidence type="ECO:0000313" key="11">
    <source>
        <dbReference type="Proteomes" id="UP000190890"/>
    </source>
</evidence>
<dbReference type="Proteomes" id="UP000190890">
    <property type="component" value="Unassembled WGS sequence"/>
</dbReference>
<protein>
    <recommendedName>
        <fullName evidence="3 8">Histidinol-phosphatase</fullName>
        <shortName evidence="8">HolPase</shortName>
        <ecNumber evidence="3 8">3.1.3.15</ecNumber>
    </recommendedName>
</protein>
<evidence type="ECO:0000256" key="7">
    <source>
        <dbReference type="ARBA" id="ARBA00049158"/>
    </source>
</evidence>
<dbReference type="Gene3D" id="3.20.20.140">
    <property type="entry name" value="Metal-dependent hydrolases"/>
    <property type="match status" value="1"/>
</dbReference>
<dbReference type="InterPro" id="IPR004013">
    <property type="entry name" value="PHP_dom"/>
</dbReference>
<evidence type="ECO:0000256" key="1">
    <source>
        <dbReference type="ARBA" id="ARBA00004970"/>
    </source>
</evidence>
<evidence type="ECO:0000256" key="3">
    <source>
        <dbReference type="ARBA" id="ARBA00013085"/>
    </source>
</evidence>
<dbReference type="EC" id="3.1.3.15" evidence="3 8"/>
<dbReference type="AlphaFoldDB" id="A0A1S8T791"/>
<dbReference type="PANTHER" id="PTHR21039">
    <property type="entry name" value="HISTIDINOL PHOSPHATASE-RELATED"/>
    <property type="match status" value="1"/>
</dbReference>
<comment type="caution">
    <text evidence="10">The sequence shown here is derived from an EMBL/GenBank/DDBJ whole genome shotgun (WGS) entry which is preliminary data.</text>
</comment>
<dbReference type="OrthoDB" id="9775255at2"/>
<comment type="pathway">
    <text evidence="1 8">Amino-acid biosynthesis; L-histidine biosynthesis; L-histidine from 5-phospho-alpha-D-ribose 1-diphosphate: step 8/9.</text>
</comment>
<keyword evidence="11" id="KW-1185">Reference proteome</keyword>
<feature type="domain" description="Polymerase/histidinol phosphatase N-terminal" evidence="9">
    <location>
        <begin position="3"/>
        <end position="82"/>
    </location>
</feature>
<dbReference type="STRING" id="29367.CLPUN_44110"/>
<dbReference type="UniPathway" id="UPA00031">
    <property type="reaction ID" value="UER00013"/>
</dbReference>
<evidence type="ECO:0000313" key="10">
    <source>
        <dbReference type="EMBL" id="OOM73657.1"/>
    </source>
</evidence>
<dbReference type="RefSeq" id="WP_077849353.1">
    <property type="nucleotide sequence ID" value="NZ_LZZM01000212.1"/>
</dbReference>
<dbReference type="SMART" id="SM00481">
    <property type="entry name" value="POLIIIAc"/>
    <property type="match status" value="1"/>
</dbReference>
<sequence length="261" mass="30645">MLADYHVHTDFSDDSEHLMEECIKKAIQIGLNELCFTEHIDYGVKTDLNCNLKEYRKEFLRCKEVYQDKIRLGFGIEFGMQTGTVKSFQQDFEEYPFDFVILSCHQVDNKEFWTQDFQKGKTQKEYQEKYYEEILQVIKMYHDYSVLGHLDMIKRYDKHGEYPFEKVKPLIQDILKNVIHDGKGIEVNTSCFRYGINDLTPSLDILKLYRSLGGEIITIGSDSHEEGHLGYKIDEVQKALKELGFQAVYTFDKMKPIANPI</sequence>
<organism evidence="10 11">
    <name type="scientific">Clostridium puniceum</name>
    <dbReference type="NCBI Taxonomy" id="29367"/>
    <lineage>
        <taxon>Bacteria</taxon>
        <taxon>Bacillati</taxon>
        <taxon>Bacillota</taxon>
        <taxon>Clostridia</taxon>
        <taxon>Eubacteriales</taxon>
        <taxon>Clostridiaceae</taxon>
        <taxon>Clostridium</taxon>
    </lineage>
</organism>
<dbReference type="InterPro" id="IPR016195">
    <property type="entry name" value="Pol/histidinol_Pase-like"/>
</dbReference>
<comment type="catalytic activity">
    <reaction evidence="7 8">
        <text>L-histidinol phosphate + H2O = L-histidinol + phosphate</text>
        <dbReference type="Rhea" id="RHEA:14465"/>
        <dbReference type="ChEBI" id="CHEBI:15377"/>
        <dbReference type="ChEBI" id="CHEBI:43474"/>
        <dbReference type="ChEBI" id="CHEBI:57699"/>
        <dbReference type="ChEBI" id="CHEBI:57980"/>
        <dbReference type="EC" id="3.1.3.15"/>
    </reaction>
</comment>
<evidence type="ECO:0000256" key="4">
    <source>
        <dbReference type="ARBA" id="ARBA00022605"/>
    </source>
</evidence>
<gene>
    <name evidence="10" type="primary">hisK_2</name>
    <name evidence="10" type="ORF">CLPUN_44110</name>
</gene>
<evidence type="ECO:0000256" key="6">
    <source>
        <dbReference type="ARBA" id="ARBA00023102"/>
    </source>
</evidence>
<dbReference type="GO" id="GO:0000105">
    <property type="term" value="P:L-histidine biosynthetic process"/>
    <property type="evidence" value="ECO:0007669"/>
    <property type="project" value="UniProtKB-UniRule"/>
</dbReference>
<dbReference type="NCBIfam" id="TIGR01856">
    <property type="entry name" value="hisJ_fam"/>
    <property type="match status" value="1"/>
</dbReference>
<reference evidence="10 11" key="1">
    <citation type="submission" date="2016-05" db="EMBL/GenBank/DDBJ databases">
        <title>Microbial solvent formation.</title>
        <authorList>
            <person name="Poehlein A."/>
            <person name="Montoya Solano J.D."/>
            <person name="Flitsch S."/>
            <person name="Krabben P."/>
            <person name="Duerre P."/>
            <person name="Daniel R."/>
        </authorList>
    </citation>
    <scope>NUCLEOTIDE SEQUENCE [LARGE SCALE GENOMIC DNA]</scope>
    <source>
        <strain evidence="10 11">DSM 2619</strain>
    </source>
</reference>
<dbReference type="EMBL" id="LZZM01000212">
    <property type="protein sequence ID" value="OOM73657.1"/>
    <property type="molecule type" value="Genomic_DNA"/>
</dbReference>
<evidence type="ECO:0000256" key="2">
    <source>
        <dbReference type="ARBA" id="ARBA00009152"/>
    </source>
</evidence>
<dbReference type="GO" id="GO:0005737">
    <property type="term" value="C:cytoplasm"/>
    <property type="evidence" value="ECO:0007669"/>
    <property type="project" value="TreeGrafter"/>
</dbReference>
<evidence type="ECO:0000259" key="9">
    <source>
        <dbReference type="SMART" id="SM00481"/>
    </source>
</evidence>
<dbReference type="Pfam" id="PF02811">
    <property type="entry name" value="PHP"/>
    <property type="match status" value="1"/>
</dbReference>
<dbReference type="PANTHER" id="PTHR21039:SF0">
    <property type="entry name" value="HISTIDINOL-PHOSPHATASE"/>
    <property type="match status" value="1"/>
</dbReference>
<keyword evidence="4 8" id="KW-0028">Amino-acid biosynthesis</keyword>
<keyword evidence="6 8" id="KW-0368">Histidine biosynthesis</keyword>
<evidence type="ECO:0000256" key="5">
    <source>
        <dbReference type="ARBA" id="ARBA00022801"/>
    </source>
</evidence>
<comment type="similarity">
    <text evidence="2 8">Belongs to the PHP hydrolase family. HisK subfamily.</text>
</comment>
<accession>A0A1S8T791</accession>
<evidence type="ECO:0000256" key="8">
    <source>
        <dbReference type="RuleBase" id="RU366003"/>
    </source>
</evidence>
<keyword evidence="5 8" id="KW-0378">Hydrolase</keyword>
<dbReference type="GO" id="GO:0004401">
    <property type="term" value="F:histidinol-phosphatase activity"/>
    <property type="evidence" value="ECO:0007669"/>
    <property type="project" value="UniProtKB-UniRule"/>
</dbReference>
<proteinExistence type="inferred from homology"/>
<dbReference type="InterPro" id="IPR003141">
    <property type="entry name" value="Pol/His_phosphatase_N"/>
</dbReference>
<name>A0A1S8T791_9CLOT</name>
<dbReference type="InterPro" id="IPR010140">
    <property type="entry name" value="Histidinol_P_phosphatase_HisJ"/>
</dbReference>